<keyword evidence="10 11" id="KW-0407">Ion channel</keyword>
<keyword evidence="8 12" id="KW-0472">Membrane</keyword>
<evidence type="ECO:0000256" key="2">
    <source>
        <dbReference type="ARBA" id="ARBA00022448"/>
    </source>
</evidence>
<dbReference type="PANTHER" id="PTHR11690">
    <property type="entry name" value="AMILORIDE-SENSITIVE SODIUM CHANNEL-RELATED"/>
    <property type="match status" value="1"/>
</dbReference>
<proteinExistence type="inferred from homology"/>
<evidence type="ECO:0000256" key="4">
    <source>
        <dbReference type="ARBA" id="ARBA00022692"/>
    </source>
</evidence>
<dbReference type="EMBL" id="REGN01002959">
    <property type="protein sequence ID" value="RNA25225.1"/>
    <property type="molecule type" value="Genomic_DNA"/>
</dbReference>
<dbReference type="AlphaFoldDB" id="A0A3M7RPG9"/>
<name>A0A3M7RPG9_BRAPC</name>
<sequence length="480" mass="55287">MSKEHSYTQKLREIVESSTIHGIPNVLRSKNKFLRYFWTVAFLVFFSYCMYSVVLIIFTYLQFNVIVRMQIVQTYNAEFPAVTFCNINPYDFTIGENLKNVTKLLNESFLYAENFNSKRCDTQMNNVLNVELPNLHGFSLDKLLISCQYDGKPCDPNNFFPQRAFYFGNCYTFNYGKNSTGHQVPIEKSKRPGTINGLKLKLFVGAPEYQPCWEYRFGALIVVHNRTSPPLYAEEGLFIQTGAETNFILNKVRINKMPSPYSDCVVNVSNRNEFNSVSYRNAFDFSGSYRQKWCVLNCSVARAIEENMPKCSALNFATNLERTRCINDLENLTKHYDLCSGECPIECDYSFFNVFKSTSSFPSYAYAKHLLANPTFRSKFPYENITFGQVRDSVVALNVYFDSNNYQRIEELPESNFGSLLGNLGGQLGLFLGVSFLTFAELVEIFVQMAIIYFRNLNKSSSRVEILKKNQTAEKVLEKF</sequence>
<keyword evidence="4 11" id="KW-0812">Transmembrane</keyword>
<accession>A0A3M7RPG9</accession>
<evidence type="ECO:0000256" key="3">
    <source>
        <dbReference type="ARBA" id="ARBA00022461"/>
    </source>
</evidence>
<keyword evidence="3 11" id="KW-0894">Sodium channel</keyword>
<dbReference type="Gene3D" id="1.10.287.770">
    <property type="entry name" value="YojJ-like"/>
    <property type="match status" value="1"/>
</dbReference>
<evidence type="ECO:0000313" key="13">
    <source>
        <dbReference type="EMBL" id="RNA25225.1"/>
    </source>
</evidence>
<keyword evidence="6" id="KW-0915">Sodium</keyword>
<dbReference type="PRINTS" id="PR01078">
    <property type="entry name" value="AMINACHANNEL"/>
</dbReference>
<evidence type="ECO:0000256" key="10">
    <source>
        <dbReference type="ARBA" id="ARBA00023303"/>
    </source>
</evidence>
<feature type="transmembrane region" description="Helical" evidence="12">
    <location>
        <begin position="428"/>
        <end position="454"/>
    </location>
</feature>
<keyword evidence="2 11" id="KW-0813">Transport</keyword>
<feature type="transmembrane region" description="Helical" evidence="12">
    <location>
        <begin position="36"/>
        <end position="61"/>
    </location>
</feature>
<dbReference type="OrthoDB" id="6021021at2759"/>
<gene>
    <name evidence="13" type="ORF">BpHYR1_007752</name>
</gene>
<organism evidence="13 14">
    <name type="scientific">Brachionus plicatilis</name>
    <name type="common">Marine rotifer</name>
    <name type="synonym">Brachionus muelleri</name>
    <dbReference type="NCBI Taxonomy" id="10195"/>
    <lineage>
        <taxon>Eukaryota</taxon>
        <taxon>Metazoa</taxon>
        <taxon>Spiralia</taxon>
        <taxon>Gnathifera</taxon>
        <taxon>Rotifera</taxon>
        <taxon>Eurotatoria</taxon>
        <taxon>Monogononta</taxon>
        <taxon>Pseudotrocha</taxon>
        <taxon>Ploima</taxon>
        <taxon>Brachionidae</taxon>
        <taxon>Brachionus</taxon>
    </lineage>
</organism>
<dbReference type="PANTHER" id="PTHR11690:SF244">
    <property type="entry name" value="DEGENERIN LIKE"/>
    <property type="match status" value="1"/>
</dbReference>
<evidence type="ECO:0000256" key="11">
    <source>
        <dbReference type="RuleBase" id="RU000679"/>
    </source>
</evidence>
<evidence type="ECO:0000256" key="1">
    <source>
        <dbReference type="ARBA" id="ARBA00004141"/>
    </source>
</evidence>
<comment type="subcellular location">
    <subcellularLocation>
        <location evidence="1">Membrane</location>
        <topology evidence="1">Multi-pass membrane protein</topology>
    </subcellularLocation>
</comment>
<protein>
    <submittedName>
        <fullName evidence="13">Acid-sensing ion channel 1-like isoform X1</fullName>
    </submittedName>
</protein>
<dbReference type="GO" id="GO:0015280">
    <property type="term" value="F:ligand-gated sodium channel activity"/>
    <property type="evidence" value="ECO:0007669"/>
    <property type="project" value="TreeGrafter"/>
</dbReference>
<keyword evidence="5 12" id="KW-1133">Transmembrane helix</keyword>
<keyword evidence="14" id="KW-1185">Reference proteome</keyword>
<keyword evidence="7 11" id="KW-0406">Ion transport</keyword>
<evidence type="ECO:0000256" key="6">
    <source>
        <dbReference type="ARBA" id="ARBA00023053"/>
    </source>
</evidence>
<comment type="caution">
    <text evidence="13">The sequence shown here is derived from an EMBL/GenBank/DDBJ whole genome shotgun (WGS) entry which is preliminary data.</text>
</comment>
<reference evidence="13 14" key="1">
    <citation type="journal article" date="2018" name="Sci. Rep.">
        <title>Genomic signatures of local adaptation to the degree of environmental predictability in rotifers.</title>
        <authorList>
            <person name="Franch-Gras L."/>
            <person name="Hahn C."/>
            <person name="Garcia-Roger E.M."/>
            <person name="Carmona M.J."/>
            <person name="Serra M."/>
            <person name="Gomez A."/>
        </authorList>
    </citation>
    <scope>NUCLEOTIDE SEQUENCE [LARGE SCALE GENOMIC DNA]</scope>
    <source>
        <strain evidence="13">HYR1</strain>
    </source>
</reference>
<keyword evidence="9 11" id="KW-0739">Sodium transport</keyword>
<evidence type="ECO:0000256" key="9">
    <source>
        <dbReference type="ARBA" id="ARBA00023201"/>
    </source>
</evidence>
<dbReference type="Pfam" id="PF00858">
    <property type="entry name" value="ASC"/>
    <property type="match status" value="1"/>
</dbReference>
<dbReference type="InterPro" id="IPR001873">
    <property type="entry name" value="ENaC"/>
</dbReference>
<evidence type="ECO:0000256" key="5">
    <source>
        <dbReference type="ARBA" id="ARBA00022989"/>
    </source>
</evidence>
<dbReference type="Proteomes" id="UP000276133">
    <property type="component" value="Unassembled WGS sequence"/>
</dbReference>
<evidence type="ECO:0000256" key="12">
    <source>
        <dbReference type="SAM" id="Phobius"/>
    </source>
</evidence>
<evidence type="ECO:0000313" key="14">
    <source>
        <dbReference type="Proteomes" id="UP000276133"/>
    </source>
</evidence>
<dbReference type="GO" id="GO:0005886">
    <property type="term" value="C:plasma membrane"/>
    <property type="evidence" value="ECO:0007669"/>
    <property type="project" value="TreeGrafter"/>
</dbReference>
<evidence type="ECO:0000256" key="8">
    <source>
        <dbReference type="ARBA" id="ARBA00023136"/>
    </source>
</evidence>
<evidence type="ECO:0000256" key="7">
    <source>
        <dbReference type="ARBA" id="ARBA00023065"/>
    </source>
</evidence>
<comment type="similarity">
    <text evidence="11">Belongs to the amiloride-sensitive sodium channel (TC 1.A.6) family.</text>
</comment>
<dbReference type="Gene3D" id="2.60.470.10">
    <property type="entry name" value="Acid-sensing ion channels like domains"/>
    <property type="match status" value="1"/>
</dbReference>